<evidence type="ECO:0000256" key="1">
    <source>
        <dbReference type="SAM" id="MobiDB-lite"/>
    </source>
</evidence>
<gene>
    <name evidence="2" type="ORF">AVDCRST_MAG33-47</name>
</gene>
<feature type="compositionally biased region" description="Basic and acidic residues" evidence="1">
    <location>
        <begin position="105"/>
        <end position="130"/>
    </location>
</feature>
<evidence type="ECO:0000313" key="2">
    <source>
        <dbReference type="EMBL" id="CAA9541418.1"/>
    </source>
</evidence>
<accession>A0A6J4U5R5</accession>
<proteinExistence type="predicted"/>
<feature type="non-terminal residue" evidence="2">
    <location>
        <position position="160"/>
    </location>
</feature>
<feature type="compositionally biased region" description="Basic and acidic residues" evidence="1">
    <location>
        <begin position="11"/>
        <end position="21"/>
    </location>
</feature>
<dbReference type="EMBL" id="CADCWK010000004">
    <property type="protein sequence ID" value="CAA9541418.1"/>
    <property type="molecule type" value="Genomic_DNA"/>
</dbReference>
<dbReference type="AlphaFoldDB" id="A0A6J4U5R5"/>
<feature type="region of interest" description="Disordered" evidence="1">
    <location>
        <begin position="80"/>
        <end position="160"/>
    </location>
</feature>
<feature type="non-terminal residue" evidence="2">
    <location>
        <position position="1"/>
    </location>
</feature>
<reference evidence="2" key="1">
    <citation type="submission" date="2020-02" db="EMBL/GenBank/DDBJ databases">
        <authorList>
            <person name="Meier V. D."/>
        </authorList>
    </citation>
    <scope>NUCLEOTIDE SEQUENCE</scope>
    <source>
        <strain evidence="2">AVDCRST_MAG33</strain>
    </source>
</reference>
<sequence length="160" mass="16985">DPAGPASVTQPERRSPLLRVRRAEPARTAAEVLPARWSRRGCLRRLDALSDRGGLRRHGPRRVDLHGVRRGDGLVVLCRAGLGDDSPSLGPVPSPGSGRGGLPGDRLDRLDQKPVDRAGGRDASPGDRRAGGGRHGPVRPGVRGAVGRVGGQVWRPRPEL</sequence>
<feature type="region of interest" description="Disordered" evidence="1">
    <location>
        <begin position="1"/>
        <end position="21"/>
    </location>
</feature>
<organism evidence="2">
    <name type="scientific">uncultured Thermomicrobiales bacterium</name>
    <dbReference type="NCBI Taxonomy" id="1645740"/>
    <lineage>
        <taxon>Bacteria</taxon>
        <taxon>Pseudomonadati</taxon>
        <taxon>Thermomicrobiota</taxon>
        <taxon>Thermomicrobia</taxon>
        <taxon>Thermomicrobiales</taxon>
        <taxon>environmental samples</taxon>
    </lineage>
</organism>
<name>A0A6J4U5R5_9BACT</name>
<protein>
    <submittedName>
        <fullName evidence="2">Uncharacterized protein</fullName>
    </submittedName>
</protein>